<keyword evidence="2" id="KW-1185">Reference proteome</keyword>
<protein>
    <submittedName>
        <fullName evidence="1">Uncharacterized protein</fullName>
    </submittedName>
</protein>
<dbReference type="RefSeq" id="WP_017745999.1">
    <property type="nucleotide sequence ID" value="NZ_KQ976354.1"/>
</dbReference>
<comment type="caution">
    <text evidence="1">The sequence shown here is derived from an EMBL/GenBank/DDBJ whole genome shotgun (WGS) entry which is preliminary data.</text>
</comment>
<evidence type="ECO:0000313" key="2">
    <source>
        <dbReference type="Proteomes" id="UP000076925"/>
    </source>
</evidence>
<accession>A0A139X0T6</accession>
<reference evidence="1 2" key="1">
    <citation type="journal article" date="2013" name="Genome Biol. Evol.">
        <title>Genomes of Stigonematalean cyanobacteria (subsection V) and the evolution of oxygenic photosynthesis from prokaryotes to plastids.</title>
        <authorList>
            <person name="Dagan T."/>
            <person name="Roettger M."/>
            <person name="Stucken K."/>
            <person name="Landan G."/>
            <person name="Koch R."/>
            <person name="Major P."/>
            <person name="Gould S.B."/>
            <person name="Goremykin V.V."/>
            <person name="Rippka R."/>
            <person name="Tandeau de Marsac N."/>
            <person name="Gugger M."/>
            <person name="Lockhart P.J."/>
            <person name="Allen J.F."/>
            <person name="Brune I."/>
            <person name="Maus I."/>
            <person name="Puhler A."/>
            <person name="Martin W.F."/>
        </authorList>
    </citation>
    <scope>NUCLEOTIDE SEQUENCE [LARGE SCALE GENOMIC DNA]</scope>
    <source>
        <strain evidence="1 2">PCC 7110</strain>
    </source>
</reference>
<name>A0A139X0T6_9CYAN</name>
<dbReference type="EMBL" id="ANNX02000042">
    <property type="protein sequence ID" value="KYC38315.1"/>
    <property type="molecule type" value="Genomic_DNA"/>
</dbReference>
<dbReference type="OrthoDB" id="532567at2"/>
<dbReference type="STRING" id="128403.WA1_38965"/>
<gene>
    <name evidence="1" type="ORF">WA1_38965</name>
</gene>
<sequence length="93" mass="10618">MNNVNPEEFSTKDNDMLLEHELTGGERGKNSQVSRRSHCVTIQQTDGTTIVHHYTREDGIVIIDPDVREYFPNAEAVNNALRTLINLVPKKRE</sequence>
<evidence type="ECO:0000313" key="1">
    <source>
        <dbReference type="EMBL" id="KYC38315.1"/>
    </source>
</evidence>
<organism evidence="1 2">
    <name type="scientific">Scytonema hofmannii PCC 7110</name>
    <dbReference type="NCBI Taxonomy" id="128403"/>
    <lineage>
        <taxon>Bacteria</taxon>
        <taxon>Bacillati</taxon>
        <taxon>Cyanobacteriota</taxon>
        <taxon>Cyanophyceae</taxon>
        <taxon>Nostocales</taxon>
        <taxon>Scytonemataceae</taxon>
        <taxon>Scytonema</taxon>
    </lineage>
</organism>
<dbReference type="Proteomes" id="UP000076925">
    <property type="component" value="Unassembled WGS sequence"/>
</dbReference>
<dbReference type="AlphaFoldDB" id="A0A139X0T6"/>
<proteinExistence type="predicted"/>